<organism evidence="1 2">
    <name type="scientific">Hygrophoropsis aurantiaca</name>
    <dbReference type="NCBI Taxonomy" id="72124"/>
    <lineage>
        <taxon>Eukaryota</taxon>
        <taxon>Fungi</taxon>
        <taxon>Dikarya</taxon>
        <taxon>Basidiomycota</taxon>
        <taxon>Agaricomycotina</taxon>
        <taxon>Agaricomycetes</taxon>
        <taxon>Agaricomycetidae</taxon>
        <taxon>Boletales</taxon>
        <taxon>Coniophorineae</taxon>
        <taxon>Hygrophoropsidaceae</taxon>
        <taxon>Hygrophoropsis</taxon>
    </lineage>
</organism>
<evidence type="ECO:0000313" key="2">
    <source>
        <dbReference type="Proteomes" id="UP000790377"/>
    </source>
</evidence>
<evidence type="ECO:0000313" key="1">
    <source>
        <dbReference type="EMBL" id="KAH7910661.1"/>
    </source>
</evidence>
<name>A0ACB8ABS1_9AGAM</name>
<dbReference type="EMBL" id="MU267705">
    <property type="protein sequence ID" value="KAH7910661.1"/>
    <property type="molecule type" value="Genomic_DNA"/>
</dbReference>
<dbReference type="Proteomes" id="UP000790377">
    <property type="component" value="Unassembled WGS sequence"/>
</dbReference>
<accession>A0ACB8ABS1</accession>
<reference evidence="1" key="1">
    <citation type="journal article" date="2021" name="New Phytol.">
        <title>Evolutionary innovations through gain and loss of genes in the ectomycorrhizal Boletales.</title>
        <authorList>
            <person name="Wu G."/>
            <person name="Miyauchi S."/>
            <person name="Morin E."/>
            <person name="Kuo A."/>
            <person name="Drula E."/>
            <person name="Varga T."/>
            <person name="Kohler A."/>
            <person name="Feng B."/>
            <person name="Cao Y."/>
            <person name="Lipzen A."/>
            <person name="Daum C."/>
            <person name="Hundley H."/>
            <person name="Pangilinan J."/>
            <person name="Johnson J."/>
            <person name="Barry K."/>
            <person name="LaButti K."/>
            <person name="Ng V."/>
            <person name="Ahrendt S."/>
            <person name="Min B."/>
            <person name="Choi I.G."/>
            <person name="Park H."/>
            <person name="Plett J.M."/>
            <person name="Magnuson J."/>
            <person name="Spatafora J.W."/>
            <person name="Nagy L.G."/>
            <person name="Henrissat B."/>
            <person name="Grigoriev I.V."/>
            <person name="Yang Z.L."/>
            <person name="Xu J."/>
            <person name="Martin F.M."/>
        </authorList>
    </citation>
    <scope>NUCLEOTIDE SEQUENCE</scope>
    <source>
        <strain evidence="1">ATCC 28755</strain>
    </source>
</reference>
<comment type="caution">
    <text evidence="1">The sequence shown here is derived from an EMBL/GenBank/DDBJ whole genome shotgun (WGS) entry which is preliminary data.</text>
</comment>
<sequence length="778" mass="86693">MAEQSTRSDRHSTKIIYDQLFHSGLGPSKLKDAVIGGRFFQISQDTIGVSGRSLVWKLFLLRDEPLEPRTDQPPVPPVESLRIHRKQYSELLMEKMRAPDGSYDDSFVVPGLSIPRKNLQFAINLDRNNPLSLDNDNPWKEWFAAVDLRKTIQQDVERTFPELDYFRDEDVQQQLSNILFLYATMHPDIGYRQGMHELLAPLYYAIDYDSTAEDTISPIEDSAFSEMCSRIWVAADSWALFSSLMKRISQWYEWRETSVPAVSSPHGQINLQPYVSPIVQACGHIQGTLLKCVDPSLYAAMQTAGVEPQIYGLRWLRLLFTREFSMDDAMVLWDGIFACAFPVAEVAQWLCVAMLIRIRTKLISSDFSGQLTYLLRYPPCPTPEQRTPHHAVVLLQQATALRTAPTPSTGAALMIENRNLLGIPLEVPDVPTPSRQRSGLQQRGHPSSGYNAHTQGSVPVRQPHQIGLPELISRGLLDRGEMLGINKTVMNAVSELKRNLPELAASLVRTPSSAPASYAAYPLRDEKAPEEGPAWDHRNRFEVDREISELRQTNKRLGDSVTSILEILRQDEEKAEDREQLRLRKSQALDALSFVKDVLQGAVPDIEEQTLFGEENRTREPRPESSGQNVPAYRSTPRTISRPIAASKSSSDARNTKNLFGSLLRDARQSSSGTMFAPMSSNGFVRLPSSPSSSSSISTPNVTSTSLSSLSHTRSQSSSLPARSNAALCTPPRMAASPFSQLPDGETHGVFRPGTGAPGDQSPKVQNEIQHDPLGVLR</sequence>
<protein>
    <submittedName>
        <fullName evidence="1">Rab-GTPase-TBC domain-containing protein</fullName>
    </submittedName>
</protein>
<keyword evidence="2" id="KW-1185">Reference proteome</keyword>
<gene>
    <name evidence="1" type="ORF">BJ138DRAFT_1087266</name>
</gene>
<proteinExistence type="predicted"/>